<evidence type="ECO:0000256" key="6">
    <source>
        <dbReference type="ARBA" id="ARBA00022490"/>
    </source>
</evidence>
<feature type="domain" description="Aminoacyl-tRNA synthetase class Ia" evidence="17">
    <location>
        <begin position="14"/>
        <end position="499"/>
    </location>
</feature>
<dbReference type="SUPFAM" id="SSF53254">
    <property type="entry name" value="Phosphoglycerate mutase-like"/>
    <property type="match status" value="1"/>
</dbReference>
<comment type="catalytic activity">
    <reaction evidence="15">
        <text>tRNA(Ile) + L-isoleucine + ATP = L-isoleucyl-tRNA(Ile) + AMP + diphosphate</text>
        <dbReference type="Rhea" id="RHEA:11060"/>
        <dbReference type="Rhea" id="RHEA-COMP:9666"/>
        <dbReference type="Rhea" id="RHEA-COMP:9695"/>
        <dbReference type="ChEBI" id="CHEBI:30616"/>
        <dbReference type="ChEBI" id="CHEBI:33019"/>
        <dbReference type="ChEBI" id="CHEBI:58045"/>
        <dbReference type="ChEBI" id="CHEBI:78442"/>
        <dbReference type="ChEBI" id="CHEBI:78528"/>
        <dbReference type="ChEBI" id="CHEBI:456215"/>
        <dbReference type="EC" id="6.1.1.5"/>
    </reaction>
</comment>
<dbReference type="Gene3D" id="1.10.730.10">
    <property type="entry name" value="Isoleucyl-tRNA Synthetase, Domain 1"/>
    <property type="match status" value="1"/>
</dbReference>
<evidence type="ECO:0000256" key="7">
    <source>
        <dbReference type="ARBA" id="ARBA00022598"/>
    </source>
</evidence>
<dbReference type="FunFam" id="3.40.50.620:FF:000063">
    <property type="entry name" value="Isoleucine--tRNA ligase"/>
    <property type="match status" value="1"/>
</dbReference>
<dbReference type="InterPro" id="IPR023586">
    <property type="entry name" value="Ile-tRNA-ligase_type2"/>
</dbReference>
<dbReference type="InterPro" id="IPR014729">
    <property type="entry name" value="Rossmann-like_a/b/a_fold"/>
</dbReference>
<evidence type="ECO:0000313" key="20">
    <source>
        <dbReference type="Proteomes" id="UP000178404"/>
    </source>
</evidence>
<evidence type="ECO:0000256" key="16">
    <source>
        <dbReference type="RuleBase" id="RU363035"/>
    </source>
</evidence>
<dbReference type="InterPro" id="IPR013078">
    <property type="entry name" value="His_Pase_superF_clade-1"/>
</dbReference>
<evidence type="ECO:0000256" key="11">
    <source>
        <dbReference type="ARBA" id="ARBA00022840"/>
    </source>
</evidence>
<dbReference type="Gene3D" id="3.40.50.620">
    <property type="entry name" value="HUPs"/>
    <property type="match status" value="2"/>
</dbReference>
<evidence type="ECO:0000313" key="19">
    <source>
        <dbReference type="EMBL" id="OHB02097.1"/>
    </source>
</evidence>
<comment type="similarity">
    <text evidence="3">Belongs to the class-I aminoacyl-tRNA synthetase family. IleS type 2 subfamily.</text>
</comment>
<evidence type="ECO:0000256" key="10">
    <source>
        <dbReference type="ARBA" id="ARBA00022833"/>
    </source>
</evidence>
<comment type="function">
    <text evidence="14">Catalyzes the attachment of isoleucine to tRNA(Ile). As IleRS can inadvertently accommodate and process structurally similar amino acids such as valine, to avoid such errors it has two additional distinct tRNA(Ile)-dependent editing activities. One activity is designated as 'pretransfer' editing and involves the hydrolysis of activated Val-AMP. The other activity is designated 'posttransfer' editing and involves deacylation of mischarged Val-tRNA(Ile).</text>
</comment>
<dbReference type="GO" id="GO:0004822">
    <property type="term" value="F:isoleucine-tRNA ligase activity"/>
    <property type="evidence" value="ECO:0007669"/>
    <property type="project" value="UniProtKB-EC"/>
</dbReference>
<comment type="caution">
    <text evidence="19">The sequence shown here is derived from an EMBL/GenBank/DDBJ whole genome shotgun (WGS) entry which is preliminary data.</text>
</comment>
<dbReference type="GO" id="GO:0006428">
    <property type="term" value="P:isoleucyl-tRNA aminoacylation"/>
    <property type="evidence" value="ECO:0007669"/>
    <property type="project" value="InterPro"/>
</dbReference>
<evidence type="ECO:0000256" key="1">
    <source>
        <dbReference type="ARBA" id="ARBA00001947"/>
    </source>
</evidence>
<dbReference type="InterPro" id="IPR002301">
    <property type="entry name" value="Ile-tRNA-ligase"/>
</dbReference>
<dbReference type="PANTHER" id="PTHR42780:SF1">
    <property type="entry name" value="ISOLEUCINE--TRNA LIGASE, CYTOPLASMIC"/>
    <property type="match status" value="1"/>
</dbReference>
<keyword evidence="8" id="KW-0479">Metal-binding</keyword>
<dbReference type="GO" id="GO:0005524">
    <property type="term" value="F:ATP binding"/>
    <property type="evidence" value="ECO:0007669"/>
    <property type="project" value="UniProtKB-KW"/>
</dbReference>
<evidence type="ECO:0000256" key="14">
    <source>
        <dbReference type="ARBA" id="ARBA00025217"/>
    </source>
</evidence>
<dbReference type="PRINTS" id="PR00984">
    <property type="entry name" value="TRNASYNTHILE"/>
</dbReference>
<name>A0A1G2TXU2_9BACT</name>
<keyword evidence="9 16" id="KW-0547">Nucleotide-binding</keyword>
<dbReference type="GO" id="GO:0002161">
    <property type="term" value="F:aminoacyl-tRNA deacylase activity"/>
    <property type="evidence" value="ECO:0007669"/>
    <property type="project" value="InterPro"/>
</dbReference>
<gene>
    <name evidence="19" type="ORF">A3A90_02460</name>
</gene>
<dbReference type="CDD" id="cd07067">
    <property type="entry name" value="HP_PGM_like"/>
    <property type="match status" value="1"/>
</dbReference>
<dbReference type="AlphaFoldDB" id="A0A1G2TXU2"/>
<evidence type="ECO:0000256" key="5">
    <source>
        <dbReference type="ARBA" id="ARBA00013165"/>
    </source>
</evidence>
<dbReference type="SMART" id="SM00855">
    <property type="entry name" value="PGAM"/>
    <property type="match status" value="1"/>
</dbReference>
<evidence type="ECO:0000256" key="2">
    <source>
        <dbReference type="ARBA" id="ARBA00004496"/>
    </source>
</evidence>
<dbReference type="InterPro" id="IPR009080">
    <property type="entry name" value="tRNAsynth_Ia_anticodon-bd"/>
</dbReference>
<proteinExistence type="inferred from homology"/>
<dbReference type="GO" id="GO:0046872">
    <property type="term" value="F:metal ion binding"/>
    <property type="evidence" value="ECO:0007669"/>
    <property type="project" value="UniProtKB-KW"/>
</dbReference>
<evidence type="ECO:0000256" key="8">
    <source>
        <dbReference type="ARBA" id="ARBA00022723"/>
    </source>
</evidence>
<keyword evidence="12 16" id="KW-0648">Protein biosynthesis</keyword>
<protein>
    <recommendedName>
        <fullName evidence="5">isoleucine--tRNA ligase</fullName>
        <ecNumber evidence="5">6.1.1.5</ecNumber>
    </recommendedName>
</protein>
<evidence type="ECO:0000256" key="12">
    <source>
        <dbReference type="ARBA" id="ARBA00022917"/>
    </source>
</evidence>
<keyword evidence="13 16" id="KW-0030">Aminoacyl-tRNA synthetase</keyword>
<dbReference type="InterPro" id="IPR013155">
    <property type="entry name" value="M/V/L/I-tRNA-synth_anticd-bd"/>
</dbReference>
<dbReference type="Pfam" id="PF00133">
    <property type="entry name" value="tRNA-synt_1"/>
    <property type="match status" value="2"/>
</dbReference>
<comment type="subunit">
    <text evidence="4">Monomer.</text>
</comment>
<dbReference type="SUPFAM" id="SSF47323">
    <property type="entry name" value="Anticodon-binding domain of a subclass of class I aminoacyl-tRNA synthetases"/>
    <property type="match status" value="1"/>
</dbReference>
<feature type="domain" description="Methionyl/Valyl/Leucyl/Isoleucyl-tRNA synthetase anticodon-binding" evidence="18">
    <location>
        <begin position="891"/>
        <end position="1045"/>
    </location>
</feature>
<dbReference type="InterPro" id="IPR033709">
    <property type="entry name" value="Anticodon_Ile_ABEc"/>
</dbReference>
<comment type="subcellular location">
    <subcellularLocation>
        <location evidence="2">Cytoplasm</location>
    </subcellularLocation>
</comment>
<dbReference type="InterPro" id="IPR002300">
    <property type="entry name" value="aa-tRNA-synth_Ia"/>
</dbReference>
<keyword evidence="6" id="KW-0963">Cytoplasm</keyword>
<dbReference type="SUPFAM" id="SSF50677">
    <property type="entry name" value="ValRS/IleRS/LeuRS editing domain"/>
    <property type="match status" value="1"/>
</dbReference>
<sequence>MAEKSKIAQREEEILKFWQENKIFEKSLEKTKKGKPFVFHDGPPFATGAPHYGHLVGSVMKDVIPRYQTMKGRFVERQWGWDTHGLPIENIVEKELGTKSKKEIEEIGIGKFNNLCREKIFTYIDVWNKFIPRFGRWVNMDNPYITMESTYMESEWWAFKQLFDKDLIYKDYRSMHICPRCETTLAQAEVAEGYKDIKDIAVIAKFELVNEPNTFVLAWTTTPWTLPGNVALAVGEDIDYIQNKDNLIFAKNLLEKIEGVSKEIKKEFKGKELVGKSYKPLFDDYYNDEKLPNRKNGWKIYVADFVTVESGTGVVHIAPAFGEDDMELGKKEKLPFIQHVGMDGIIKSEVKELAGLSVKPKDDSSDASGQAHQKTDVEVLKILAQKGFLFSKEKYEHSYPHCWRCETPLLNYATSSWFVSVTKIKKDLLKYAENINWQPKHLKEGRSRDWLENARDWSISRQRFWANTIPVWENIEGDKRLVIGSVEELKKHIKKSGNKYFIMRHGEAEQNIKDLINSDPKNAFHLTEEGKRQATMAAQDIKNKKIDLIIASPFTRCQETAKIVREAIGLNEDALITDDLLGEFKKGPSFEGKKWEDYWKLFTNTKERFEKAPDGGETLLDLNKRVASFLYNIEQKYKNKNILLVSHDGLIEAMHIVAIGADLKKSIEIKESKKYRVGFAELRELDFVPLPHNNNYELDLHRPYIDEVELVDDKGRVFKRVTDVLDTWFDSGSVPFSSYHYPFENKEKVESRIPADFIAEGLDQISKWFYYQHVFSTGLFGKQIFNNVIVNGIVLAEDGKKMAKRLQNYTDPTIIVDKYGADSLRYYLISTPVVKAEDLNFSEKGVAEISKKVISKLENVLSFYEMYRPSAEIAEFESKKPIQLKAHHILDKWILVRLNEFHREVTSSLDDFNIYNATRPILDFIDDLSTWYIRRSRDRFKSEGVEDTVSIEDRNDALATTHYVLLNLSKHMAPFVPFFAENIYLKLKSAEAPESVHLCDWFIPSEVEELEAGEVLEYMKEVRKVVSIALEKRMSSGIKVRQPLSELKIKDKKLEGKEEYLKLIKDEVNIKNITFDNKLEEEVELNTEITLELQKEGNTRDLIRTIQILRKDRALAPSDKVKLLIETDEVGKEFFNSVLEEIKKPTNIEDVVFIENDGEEIEIDRLKFRLKIK</sequence>
<dbReference type="Gene3D" id="2.170.220.10">
    <property type="match status" value="1"/>
</dbReference>
<dbReference type="InterPro" id="IPR029033">
    <property type="entry name" value="His_PPase_superfam"/>
</dbReference>
<reference evidence="19 20" key="1">
    <citation type="journal article" date="2016" name="Nat. Commun.">
        <title>Thousands of microbial genomes shed light on interconnected biogeochemical processes in an aquifer system.</title>
        <authorList>
            <person name="Anantharaman K."/>
            <person name="Brown C.T."/>
            <person name="Hug L.A."/>
            <person name="Sharon I."/>
            <person name="Castelle C.J."/>
            <person name="Probst A.J."/>
            <person name="Thomas B.C."/>
            <person name="Singh A."/>
            <person name="Wilkins M.J."/>
            <person name="Karaoz U."/>
            <person name="Brodie E.L."/>
            <person name="Williams K.H."/>
            <person name="Hubbard S.S."/>
            <person name="Banfield J.F."/>
        </authorList>
    </citation>
    <scope>NUCLEOTIDE SEQUENCE [LARGE SCALE GENOMIC DNA]</scope>
</reference>
<dbReference type="CDD" id="cd07961">
    <property type="entry name" value="Anticodon_Ia_Ile_ABEc"/>
    <property type="match status" value="1"/>
</dbReference>
<organism evidence="19 20">
    <name type="scientific">Candidatus Zambryskibacteria bacterium RIFCSPLOWO2_01_FULL_35_19</name>
    <dbReference type="NCBI Taxonomy" id="1802757"/>
    <lineage>
        <taxon>Bacteria</taxon>
        <taxon>Candidatus Zambryskiibacteriota</taxon>
    </lineage>
</organism>
<accession>A0A1G2TXU2</accession>
<dbReference type="PROSITE" id="PS00178">
    <property type="entry name" value="AA_TRNA_LIGASE_I"/>
    <property type="match status" value="1"/>
</dbReference>
<evidence type="ECO:0000256" key="4">
    <source>
        <dbReference type="ARBA" id="ARBA00011245"/>
    </source>
</evidence>
<dbReference type="EMBL" id="MHWA01000007">
    <property type="protein sequence ID" value="OHB02097.1"/>
    <property type="molecule type" value="Genomic_DNA"/>
</dbReference>
<dbReference type="Pfam" id="PF00300">
    <property type="entry name" value="His_Phos_1"/>
    <property type="match status" value="1"/>
</dbReference>
<evidence type="ECO:0000256" key="13">
    <source>
        <dbReference type="ARBA" id="ARBA00023146"/>
    </source>
</evidence>
<comment type="cofactor">
    <cofactor evidence="1">
        <name>Zn(2+)</name>
        <dbReference type="ChEBI" id="CHEBI:29105"/>
    </cofactor>
</comment>
<dbReference type="InterPro" id="IPR009008">
    <property type="entry name" value="Val/Leu/Ile-tRNA-synth_edit"/>
</dbReference>
<feature type="domain" description="Aminoacyl-tRNA synthetase class Ia" evidence="17">
    <location>
        <begin position="704"/>
        <end position="839"/>
    </location>
</feature>
<evidence type="ECO:0000256" key="9">
    <source>
        <dbReference type="ARBA" id="ARBA00022741"/>
    </source>
</evidence>
<dbReference type="InterPro" id="IPR001412">
    <property type="entry name" value="aa-tRNA-synth_I_CS"/>
</dbReference>
<dbReference type="Proteomes" id="UP000178404">
    <property type="component" value="Unassembled WGS sequence"/>
</dbReference>
<dbReference type="SUPFAM" id="SSF52374">
    <property type="entry name" value="Nucleotidylyl transferase"/>
    <property type="match status" value="1"/>
</dbReference>
<dbReference type="GO" id="GO:0000049">
    <property type="term" value="F:tRNA binding"/>
    <property type="evidence" value="ECO:0007669"/>
    <property type="project" value="InterPro"/>
</dbReference>
<evidence type="ECO:0000256" key="3">
    <source>
        <dbReference type="ARBA" id="ARBA00007078"/>
    </source>
</evidence>
<dbReference type="GO" id="GO:0005737">
    <property type="term" value="C:cytoplasm"/>
    <property type="evidence" value="ECO:0007669"/>
    <property type="project" value="UniProtKB-SubCell"/>
</dbReference>
<dbReference type="Gene3D" id="3.90.740.10">
    <property type="entry name" value="Valyl/Leucyl/Isoleucyl-tRNA synthetase, editing domain"/>
    <property type="match status" value="1"/>
</dbReference>
<keyword evidence="11 16" id="KW-0067">ATP-binding</keyword>
<evidence type="ECO:0000256" key="15">
    <source>
        <dbReference type="ARBA" id="ARBA00048359"/>
    </source>
</evidence>
<keyword evidence="7 16" id="KW-0436">Ligase</keyword>
<dbReference type="Pfam" id="PF08264">
    <property type="entry name" value="Anticodon_1"/>
    <property type="match status" value="1"/>
</dbReference>
<evidence type="ECO:0000259" key="17">
    <source>
        <dbReference type="Pfam" id="PF00133"/>
    </source>
</evidence>
<dbReference type="EC" id="6.1.1.5" evidence="5"/>
<dbReference type="Gene3D" id="3.40.50.1240">
    <property type="entry name" value="Phosphoglycerate mutase-like"/>
    <property type="match status" value="1"/>
</dbReference>
<dbReference type="PANTHER" id="PTHR42780">
    <property type="entry name" value="SOLEUCYL-TRNA SYNTHETASE"/>
    <property type="match status" value="1"/>
</dbReference>
<keyword evidence="10" id="KW-0862">Zinc</keyword>
<evidence type="ECO:0000259" key="18">
    <source>
        <dbReference type="Pfam" id="PF08264"/>
    </source>
</evidence>